<dbReference type="PRINTS" id="PR00081">
    <property type="entry name" value="GDHRDH"/>
</dbReference>
<dbReference type="PANTHER" id="PTHR44169">
    <property type="entry name" value="NADPH-DEPENDENT 1-ACYLDIHYDROXYACETONE PHOSPHATE REDUCTASE"/>
    <property type="match status" value="1"/>
</dbReference>
<dbReference type="GO" id="GO:0004806">
    <property type="term" value="F:triacylglycerol lipase activity"/>
    <property type="evidence" value="ECO:0007669"/>
    <property type="project" value="TreeGrafter"/>
</dbReference>
<dbReference type="InterPro" id="IPR036291">
    <property type="entry name" value="NAD(P)-bd_dom_sf"/>
</dbReference>
<keyword evidence="8" id="KW-1185">Reference proteome</keyword>
<dbReference type="PRINTS" id="PR00080">
    <property type="entry name" value="SDRFAMILY"/>
</dbReference>
<dbReference type="GO" id="GO:0005783">
    <property type="term" value="C:endoplasmic reticulum"/>
    <property type="evidence" value="ECO:0007669"/>
    <property type="project" value="TreeGrafter"/>
</dbReference>
<dbReference type="InterPro" id="IPR002347">
    <property type="entry name" value="SDR_fam"/>
</dbReference>
<dbReference type="GO" id="GO:0019433">
    <property type="term" value="P:triglyceride catabolic process"/>
    <property type="evidence" value="ECO:0007669"/>
    <property type="project" value="TreeGrafter"/>
</dbReference>
<dbReference type="CDD" id="cd05374">
    <property type="entry name" value="17beta-HSD-like_SDR_c"/>
    <property type="match status" value="1"/>
</dbReference>
<evidence type="ECO:0000256" key="5">
    <source>
        <dbReference type="SAM" id="Phobius"/>
    </source>
</evidence>
<dbReference type="Pfam" id="PF00106">
    <property type="entry name" value="adh_short"/>
    <property type="match status" value="1"/>
</dbReference>
<evidence type="ECO:0000256" key="3">
    <source>
        <dbReference type="ARBA" id="ARBA00023002"/>
    </source>
</evidence>
<dbReference type="InterPro" id="IPR020904">
    <property type="entry name" value="Sc_DH/Rdtase_CS"/>
</dbReference>
<evidence type="ECO:0000256" key="1">
    <source>
        <dbReference type="ARBA" id="ARBA00006484"/>
    </source>
</evidence>
<dbReference type="OrthoDB" id="2102561at2759"/>
<keyword evidence="2" id="KW-0521">NADP</keyword>
<evidence type="ECO:0000256" key="4">
    <source>
        <dbReference type="RuleBase" id="RU000363"/>
    </source>
</evidence>
<evidence type="ECO:0000313" key="8">
    <source>
        <dbReference type="Proteomes" id="UP000813444"/>
    </source>
</evidence>
<dbReference type="EMBL" id="JAGPNK010000004">
    <property type="protein sequence ID" value="KAH7322673.1"/>
    <property type="molecule type" value="Genomic_DNA"/>
</dbReference>
<organism evidence="7 8">
    <name type="scientific">Stachybotrys elegans</name>
    <dbReference type="NCBI Taxonomy" id="80388"/>
    <lineage>
        <taxon>Eukaryota</taxon>
        <taxon>Fungi</taxon>
        <taxon>Dikarya</taxon>
        <taxon>Ascomycota</taxon>
        <taxon>Pezizomycotina</taxon>
        <taxon>Sordariomycetes</taxon>
        <taxon>Hypocreomycetidae</taxon>
        <taxon>Hypocreales</taxon>
        <taxon>Stachybotryaceae</taxon>
        <taxon>Stachybotrys</taxon>
    </lineage>
</organism>
<accession>A0A8K0STL2</accession>
<dbReference type="AlphaFoldDB" id="A0A8K0STL2"/>
<comment type="similarity">
    <text evidence="1 4">Belongs to the short-chain dehydrogenases/reductases (SDR) family.</text>
</comment>
<evidence type="ECO:0000259" key="6">
    <source>
        <dbReference type="SMART" id="SM00822"/>
    </source>
</evidence>
<dbReference type="SUPFAM" id="SSF51735">
    <property type="entry name" value="NAD(P)-binding Rossmann-fold domains"/>
    <property type="match status" value="1"/>
</dbReference>
<dbReference type="GO" id="GO:0006654">
    <property type="term" value="P:phosphatidic acid biosynthetic process"/>
    <property type="evidence" value="ECO:0007669"/>
    <property type="project" value="TreeGrafter"/>
</dbReference>
<dbReference type="PROSITE" id="PS00061">
    <property type="entry name" value="ADH_SHORT"/>
    <property type="match status" value="1"/>
</dbReference>
<dbReference type="Proteomes" id="UP000813444">
    <property type="component" value="Unassembled WGS sequence"/>
</dbReference>
<dbReference type="SMART" id="SM00822">
    <property type="entry name" value="PKS_KR"/>
    <property type="match status" value="1"/>
</dbReference>
<feature type="transmembrane region" description="Helical" evidence="5">
    <location>
        <begin position="239"/>
        <end position="258"/>
    </location>
</feature>
<reference evidence="7" key="1">
    <citation type="journal article" date="2021" name="Nat. Commun.">
        <title>Genetic determinants of endophytism in the Arabidopsis root mycobiome.</title>
        <authorList>
            <person name="Mesny F."/>
            <person name="Miyauchi S."/>
            <person name="Thiergart T."/>
            <person name="Pickel B."/>
            <person name="Atanasova L."/>
            <person name="Karlsson M."/>
            <person name="Huettel B."/>
            <person name="Barry K.W."/>
            <person name="Haridas S."/>
            <person name="Chen C."/>
            <person name="Bauer D."/>
            <person name="Andreopoulos W."/>
            <person name="Pangilinan J."/>
            <person name="LaButti K."/>
            <person name="Riley R."/>
            <person name="Lipzen A."/>
            <person name="Clum A."/>
            <person name="Drula E."/>
            <person name="Henrissat B."/>
            <person name="Kohler A."/>
            <person name="Grigoriev I.V."/>
            <person name="Martin F.M."/>
            <person name="Hacquard S."/>
        </authorList>
    </citation>
    <scope>NUCLEOTIDE SEQUENCE</scope>
    <source>
        <strain evidence="7">MPI-CAGE-CH-0235</strain>
    </source>
</reference>
<evidence type="ECO:0000313" key="7">
    <source>
        <dbReference type="EMBL" id="KAH7322673.1"/>
    </source>
</evidence>
<evidence type="ECO:0000256" key="2">
    <source>
        <dbReference type="ARBA" id="ARBA00022857"/>
    </source>
</evidence>
<keyword evidence="3" id="KW-0560">Oxidoreductase</keyword>
<name>A0A8K0STL2_9HYPO</name>
<dbReference type="GO" id="GO:0000140">
    <property type="term" value="F:acylglycerone-phosphate reductase (NADP+) activity"/>
    <property type="evidence" value="ECO:0007669"/>
    <property type="project" value="TreeGrafter"/>
</dbReference>
<proteinExistence type="inferred from homology"/>
<dbReference type="PANTHER" id="PTHR44169:SF6">
    <property type="entry name" value="NADPH-DEPENDENT 1-ACYLDIHYDROXYACETONE PHOSPHATE REDUCTASE"/>
    <property type="match status" value="1"/>
</dbReference>
<dbReference type="InterPro" id="IPR057326">
    <property type="entry name" value="KR_dom"/>
</dbReference>
<dbReference type="GO" id="GO:0005811">
    <property type="term" value="C:lipid droplet"/>
    <property type="evidence" value="ECO:0007669"/>
    <property type="project" value="TreeGrafter"/>
</dbReference>
<feature type="domain" description="Ketoreductase" evidence="6">
    <location>
        <begin position="4"/>
        <end position="183"/>
    </location>
</feature>
<keyword evidence="5" id="KW-0472">Membrane</keyword>
<keyword evidence="5" id="KW-0812">Transmembrane</keyword>
<comment type="caution">
    <text evidence="7">The sequence shown here is derived from an EMBL/GenBank/DDBJ whole genome shotgun (WGS) entry which is preliminary data.</text>
</comment>
<gene>
    <name evidence="7" type="ORF">B0I35DRAFT_349981</name>
</gene>
<dbReference type="Gene3D" id="3.40.50.720">
    <property type="entry name" value="NAD(P)-binding Rossmann-like Domain"/>
    <property type="match status" value="1"/>
</dbReference>
<sequence>MTSRTVLITGCSEGGAGVALAKEFHSRGHRVFATARNVSALESLTVLGINFIRLDVVAKDSIEAAVEEVTKITGGRLDILVNNAAIFSLMPVADTKLEDARQIFEANFFGVLAVTQAFLPLLMKARGTGIVANISSISAEMCPPWQGVYSASKAALTALGHTMRIEFAPLGVHVTTVVSGGVNTPLKRQSVSIPEGSLYQQLARSIEANEASKGFTPMDAAEYAKLVAGDLLRPNPSPMLWRGAFATVAWGLTWLGWVGMMDEGQKTRSGLSSMK</sequence>
<protein>
    <submittedName>
        <fullName evidence="7">Short-chain dehydrogenase/reductase</fullName>
    </submittedName>
</protein>
<keyword evidence="5" id="KW-1133">Transmembrane helix</keyword>